<dbReference type="OrthoDB" id="4774281at2"/>
<reference evidence="3 4" key="1">
    <citation type="journal article" date="2015" name="Genome Announc.">
        <title>Complete Genome Sequence of Corynebacterium camporealensis DSM 44610, Isolated from the Milk of a Manchega Sheep with Subclinical Mastitis.</title>
        <authorList>
            <person name="Ruckert C."/>
            <person name="Albersmeier A."/>
            <person name="Winkler A."/>
            <person name="Tauch A."/>
        </authorList>
    </citation>
    <scope>NUCLEOTIDE SEQUENCE [LARGE SCALE GENOMIC DNA]</scope>
    <source>
        <strain evidence="3 4">DSM 44610</strain>
    </source>
</reference>
<dbReference type="AlphaFoldDB" id="A0A0F6QYJ7"/>
<dbReference type="HOGENOM" id="CLU_115314_0_0_11"/>
<keyword evidence="2" id="KW-1133">Transmembrane helix</keyword>
<protein>
    <submittedName>
        <fullName evidence="3">Uncharacterized protein</fullName>
    </submittedName>
</protein>
<feature type="transmembrane region" description="Helical" evidence="2">
    <location>
        <begin position="128"/>
        <end position="151"/>
    </location>
</feature>
<dbReference type="KEGG" id="ccj:UL81_11280"/>
<accession>A0A0F6QYJ7</accession>
<feature type="transmembrane region" description="Helical" evidence="2">
    <location>
        <begin position="51"/>
        <end position="75"/>
    </location>
</feature>
<feature type="compositionally biased region" description="Basic and acidic residues" evidence="1">
    <location>
        <begin position="18"/>
        <end position="28"/>
    </location>
</feature>
<name>A0A0F6QYJ7_9CORY</name>
<dbReference type="PATRIC" id="fig|161896.4.peg.2200"/>
<evidence type="ECO:0000256" key="1">
    <source>
        <dbReference type="SAM" id="MobiDB-lite"/>
    </source>
</evidence>
<keyword evidence="4" id="KW-1185">Reference proteome</keyword>
<evidence type="ECO:0000313" key="3">
    <source>
        <dbReference type="EMBL" id="AKE40185.1"/>
    </source>
</evidence>
<feature type="transmembrane region" description="Helical" evidence="2">
    <location>
        <begin position="95"/>
        <end position="116"/>
    </location>
</feature>
<keyword evidence="2" id="KW-0812">Transmembrane</keyword>
<dbReference type="Proteomes" id="UP000033566">
    <property type="component" value="Chromosome"/>
</dbReference>
<sequence>MSPEHPENDLTSDADYSNLRRPEPRDFDELADQPDPAEVAASNRASSRQAIIYLIVTIILSYAVAMILAVIFRFQGGELCDGDSAWLCTPTQRQIWGYSVIVVPLVSMLGCAVIMVRKLKKYLRWRTWMGIFWFLVPHFMIWAFTGLQTVLLTGQ</sequence>
<organism evidence="3 4">
    <name type="scientific">Corynebacterium camporealensis</name>
    <dbReference type="NCBI Taxonomy" id="161896"/>
    <lineage>
        <taxon>Bacteria</taxon>
        <taxon>Bacillati</taxon>
        <taxon>Actinomycetota</taxon>
        <taxon>Actinomycetes</taxon>
        <taxon>Mycobacteriales</taxon>
        <taxon>Corynebacteriaceae</taxon>
        <taxon>Corynebacterium</taxon>
    </lineage>
</organism>
<dbReference type="EMBL" id="CP011311">
    <property type="protein sequence ID" value="AKE40185.1"/>
    <property type="molecule type" value="Genomic_DNA"/>
</dbReference>
<dbReference type="STRING" id="161896.UL81_11280"/>
<proteinExistence type="predicted"/>
<dbReference type="RefSeq" id="WP_035106175.1">
    <property type="nucleotide sequence ID" value="NZ_CP011311.1"/>
</dbReference>
<gene>
    <name evidence="3" type="ORF">UL81_11280</name>
</gene>
<feature type="region of interest" description="Disordered" evidence="1">
    <location>
        <begin position="1"/>
        <end position="33"/>
    </location>
</feature>
<keyword evidence="2" id="KW-0472">Membrane</keyword>
<evidence type="ECO:0000313" key="4">
    <source>
        <dbReference type="Proteomes" id="UP000033566"/>
    </source>
</evidence>
<evidence type="ECO:0000256" key="2">
    <source>
        <dbReference type="SAM" id="Phobius"/>
    </source>
</evidence>